<sequence length="303" mass="33606">MDARQDEEFTAYLGGAVREAERLKYFPNYFKRDLAAEGGFSTVKRILDSGKPSEGFRKLWELGRLDLSCEAIIVETKWRRYFDDDLLERAERLLSQMNYPFKRFAISTAVPALVSSDDVQMDGIQKSQSDAGRTDDDPRGAGGSGAPPTIGAPGQSDSSTELLRDLADIESRDLPATTRAVLVDARLGQGQFRQDLIKLWDGSCAVTGCTVAAVLRASHCKPWRLSTDRERLNPNNGLLLSANLDALFDAGLIAFDDQGEMIVANALSTAERTGLFIPARLRCNPNRELAAFLRFHRNHMFVE</sequence>
<evidence type="ECO:0000313" key="3">
    <source>
        <dbReference type="EMBL" id="TCO36888.1"/>
    </source>
</evidence>
<evidence type="ECO:0000256" key="1">
    <source>
        <dbReference type="SAM" id="MobiDB-lite"/>
    </source>
</evidence>
<name>A0A4R2I1S6_9GAMM</name>
<accession>A0A4R2I1S6</accession>
<evidence type="ECO:0000313" key="4">
    <source>
        <dbReference type="Proteomes" id="UP000294862"/>
    </source>
</evidence>
<dbReference type="GO" id="GO:0004519">
    <property type="term" value="F:endonuclease activity"/>
    <property type="evidence" value="ECO:0007669"/>
    <property type="project" value="UniProtKB-KW"/>
</dbReference>
<gene>
    <name evidence="3" type="ORF">EV148_11164</name>
</gene>
<feature type="region of interest" description="Disordered" evidence="1">
    <location>
        <begin position="124"/>
        <end position="158"/>
    </location>
</feature>
<keyword evidence="3" id="KW-0540">Nuclease</keyword>
<protein>
    <submittedName>
        <fullName evidence="3">HNH endonuclease</fullName>
    </submittedName>
</protein>
<dbReference type="Proteomes" id="UP000294862">
    <property type="component" value="Unassembled WGS sequence"/>
</dbReference>
<comment type="caution">
    <text evidence="3">The sequence shown here is derived from an EMBL/GenBank/DDBJ whole genome shotgun (WGS) entry which is preliminary data.</text>
</comment>
<dbReference type="InterPro" id="IPR003615">
    <property type="entry name" value="HNH_nuc"/>
</dbReference>
<proteinExistence type="predicted"/>
<dbReference type="EMBL" id="SLWQ01000011">
    <property type="protein sequence ID" value="TCO36888.1"/>
    <property type="molecule type" value="Genomic_DNA"/>
</dbReference>
<keyword evidence="3" id="KW-0255">Endonuclease</keyword>
<dbReference type="Pfam" id="PF13391">
    <property type="entry name" value="HNH_2"/>
    <property type="match status" value="1"/>
</dbReference>
<reference evidence="3 4" key="1">
    <citation type="journal article" date="2015" name="Stand. Genomic Sci.">
        <title>Genomic Encyclopedia of Bacterial and Archaeal Type Strains, Phase III: the genomes of soil and plant-associated and newly described type strains.</title>
        <authorList>
            <person name="Whitman W.B."/>
            <person name="Woyke T."/>
            <person name="Klenk H.P."/>
            <person name="Zhou Y."/>
            <person name="Lilburn T.G."/>
            <person name="Beck B.J."/>
            <person name="De Vos P."/>
            <person name="Vandamme P."/>
            <person name="Eisen J.A."/>
            <person name="Garrity G."/>
            <person name="Hugenholtz P."/>
            <person name="Kyrpides N.C."/>
        </authorList>
    </citation>
    <scope>NUCLEOTIDE SEQUENCE [LARGE SCALE GENOMIC DNA]</scope>
    <source>
        <strain evidence="3 4">A3</strain>
    </source>
</reference>
<keyword evidence="3" id="KW-0378">Hydrolase</keyword>
<dbReference type="OrthoDB" id="529575at2"/>
<dbReference type="RefSeq" id="WP_131999933.1">
    <property type="nucleotide sequence ID" value="NZ_SLWQ01000011.1"/>
</dbReference>
<dbReference type="AlphaFoldDB" id="A0A4R2I1S6"/>
<keyword evidence="4" id="KW-1185">Reference proteome</keyword>
<evidence type="ECO:0000259" key="2">
    <source>
        <dbReference type="Pfam" id="PF13391"/>
    </source>
</evidence>
<feature type="domain" description="HNH nuclease" evidence="2">
    <location>
        <begin position="204"/>
        <end position="256"/>
    </location>
</feature>
<organism evidence="3 4">
    <name type="scientific">Dokdonella fugitiva</name>
    <dbReference type="NCBI Taxonomy" id="328517"/>
    <lineage>
        <taxon>Bacteria</taxon>
        <taxon>Pseudomonadati</taxon>
        <taxon>Pseudomonadota</taxon>
        <taxon>Gammaproteobacteria</taxon>
        <taxon>Lysobacterales</taxon>
        <taxon>Rhodanobacteraceae</taxon>
        <taxon>Dokdonella</taxon>
    </lineage>
</organism>